<evidence type="ECO:0000256" key="2">
    <source>
        <dbReference type="ARBA" id="ARBA00023136"/>
    </source>
</evidence>
<evidence type="ECO:0000259" key="4">
    <source>
        <dbReference type="Pfam" id="PF14905"/>
    </source>
</evidence>
<keyword evidence="6" id="KW-1185">Reference proteome</keyword>
<evidence type="ECO:0000256" key="1">
    <source>
        <dbReference type="ARBA" id="ARBA00004442"/>
    </source>
</evidence>
<evidence type="ECO:0000313" key="6">
    <source>
        <dbReference type="Proteomes" id="UP000544222"/>
    </source>
</evidence>
<comment type="caution">
    <text evidence="5">The sequence shown here is derived from an EMBL/GenBank/DDBJ whole genome shotgun (WGS) entry which is preliminary data.</text>
</comment>
<dbReference type="GO" id="GO:0009279">
    <property type="term" value="C:cell outer membrane"/>
    <property type="evidence" value="ECO:0007669"/>
    <property type="project" value="UniProtKB-SubCell"/>
</dbReference>
<dbReference type="PANTHER" id="PTHR40980">
    <property type="entry name" value="PLUG DOMAIN-CONTAINING PROTEIN"/>
    <property type="match status" value="1"/>
</dbReference>
<proteinExistence type="predicted"/>
<dbReference type="EMBL" id="JACHYB010000001">
    <property type="protein sequence ID" value="MBB3187606.1"/>
    <property type="molecule type" value="Genomic_DNA"/>
</dbReference>
<dbReference type="Proteomes" id="UP000544222">
    <property type="component" value="Unassembled WGS sequence"/>
</dbReference>
<dbReference type="RefSeq" id="WP_183413353.1">
    <property type="nucleotide sequence ID" value="NZ_JACHYB010000001.1"/>
</dbReference>
<feature type="domain" description="Outer membrane protein beta-barrel" evidence="4">
    <location>
        <begin position="375"/>
        <end position="780"/>
    </location>
</feature>
<dbReference type="PANTHER" id="PTHR40980:SF4">
    <property type="entry name" value="TONB-DEPENDENT RECEPTOR-LIKE BETA-BARREL DOMAIN-CONTAINING PROTEIN"/>
    <property type="match status" value="1"/>
</dbReference>
<evidence type="ECO:0000313" key="5">
    <source>
        <dbReference type="EMBL" id="MBB3187606.1"/>
    </source>
</evidence>
<evidence type="ECO:0000256" key="3">
    <source>
        <dbReference type="ARBA" id="ARBA00023237"/>
    </source>
</evidence>
<name>A0A7W5DRG9_9PORP</name>
<dbReference type="Gene3D" id="2.40.170.20">
    <property type="entry name" value="TonB-dependent receptor, beta-barrel domain"/>
    <property type="match status" value="1"/>
</dbReference>
<organism evidence="5 6">
    <name type="scientific">Microbacter margulisiae</name>
    <dbReference type="NCBI Taxonomy" id="1350067"/>
    <lineage>
        <taxon>Bacteria</taxon>
        <taxon>Pseudomonadati</taxon>
        <taxon>Bacteroidota</taxon>
        <taxon>Bacteroidia</taxon>
        <taxon>Bacteroidales</taxon>
        <taxon>Porphyromonadaceae</taxon>
        <taxon>Microbacter</taxon>
    </lineage>
</organism>
<keyword evidence="3" id="KW-0998">Cell outer membrane</keyword>
<dbReference type="InterPro" id="IPR008969">
    <property type="entry name" value="CarboxyPept-like_regulatory"/>
</dbReference>
<sequence>MHNPLTNHSCRRCLLLLFVFNSLVIWSQVELRGKVVTPNHQGVDFAEIDLLKDSTFVKQALSDTDGTFTIAIKKGRYDLQVRQWGKLLKDTTLLLEHNINLGDIFIDPTQMLHEVIVEGHQNLFERKPDRLVFNVANSIISTGGDALDALRVTPMLQVTDDQISMIAKSNLMVMVDDRVIPLSGQDLISYLKTIPSSSIKSIEVITTPPAKYEAEGNSGIINIVLKKNRTDSWNLNLRGTYTQATYSNGNAGADFNYKKGRMSMYANVTIGDGIFFHQINNKIYYPTEIWAITMPYHDIVKYANADMGINYRMSNRWEIGAMYFGTLSTDHFNNNAIMTTVYNNTDNSIKEFMPAIINKDNPSSLHAVNLNSTIKLDTLGKKITVDMDYFINHSRDSISNWGNSLYPDQSMIPGSYYANMNRNKGNVINYSAKIDVTLPYSWASLDFGGEASFTNNNNDYIFYDNTTGQPVVDNTQTNTFRYRENIQAAYLSASKKLSKALSAQAGLRLENTETQGYSQTLNQTNNHNYLKLFPTCYLTYQLGGDKSIALSYSRRISRPSYNALNPFRFYINSYDYAEGNPFLLPSFSNNVDLSVTTDHFVHDFWYSNFTGDITQFPFIDPTTQVIRYYPENCINYYSTGVSESFTYNKLWWWNSYNNAVCYYIRKRATIPEATMPLLHKVSGNFTTNNDFILNKKRTLMLNLGFYYEFPYLEAYDNVDATWYAYAGIKMLLLKEKLTLSLTANDIFRTDYIKTTIISNNLQCVYDHYNDTQYLRLAVSYRFGNKLVRVEKRNVSNEDERERAR</sequence>
<dbReference type="Pfam" id="PF14905">
    <property type="entry name" value="OMP_b-brl_3"/>
    <property type="match status" value="1"/>
</dbReference>
<reference evidence="5 6" key="1">
    <citation type="submission" date="2020-08" db="EMBL/GenBank/DDBJ databases">
        <title>Genomic Encyclopedia of Type Strains, Phase IV (KMG-IV): sequencing the most valuable type-strain genomes for metagenomic binning, comparative biology and taxonomic classification.</title>
        <authorList>
            <person name="Goeker M."/>
        </authorList>
    </citation>
    <scope>NUCLEOTIDE SEQUENCE [LARGE SCALE GENOMIC DNA]</scope>
    <source>
        <strain evidence="5 6">DSM 27471</strain>
    </source>
</reference>
<dbReference type="InterPro" id="IPR036942">
    <property type="entry name" value="Beta-barrel_TonB_sf"/>
</dbReference>
<protein>
    <recommendedName>
        <fullName evidence="4">Outer membrane protein beta-barrel domain-containing protein</fullName>
    </recommendedName>
</protein>
<dbReference type="AlphaFoldDB" id="A0A7W5DRG9"/>
<dbReference type="SUPFAM" id="SSF49464">
    <property type="entry name" value="Carboxypeptidase regulatory domain-like"/>
    <property type="match status" value="1"/>
</dbReference>
<accession>A0A7W5DRG9</accession>
<dbReference type="InterPro" id="IPR041700">
    <property type="entry name" value="OMP_b-brl_3"/>
</dbReference>
<comment type="subcellular location">
    <subcellularLocation>
        <location evidence="1">Cell outer membrane</location>
    </subcellularLocation>
</comment>
<dbReference type="SUPFAM" id="SSF56935">
    <property type="entry name" value="Porins"/>
    <property type="match status" value="1"/>
</dbReference>
<gene>
    <name evidence="5" type="ORF">FHX64_001769</name>
</gene>
<keyword evidence="2" id="KW-0472">Membrane</keyword>